<dbReference type="Proteomes" id="UP000255050">
    <property type="component" value="Unassembled WGS sequence"/>
</dbReference>
<name>A0A7H4LWF3_9ENTR</name>
<dbReference type="EMBL" id="UGJR01000002">
    <property type="protein sequence ID" value="STR40479.1"/>
    <property type="molecule type" value="Genomic_DNA"/>
</dbReference>
<comment type="caution">
    <text evidence="1">The sequence shown here is derived from an EMBL/GenBank/DDBJ whole genome shotgun (WGS) entry which is preliminary data.</text>
</comment>
<protein>
    <submittedName>
        <fullName evidence="1">Uncharacterized protein</fullName>
    </submittedName>
</protein>
<sequence length="46" mass="4967">MAFNPELGSSSPAVLLDNAERLDKLVNGPLQMFPTVVVTLFIHGAR</sequence>
<dbReference type="AlphaFoldDB" id="A0A7H4LWF3"/>
<gene>
    <name evidence="1" type="ORF">NCTC11694_01635</name>
</gene>
<reference evidence="1 2" key="1">
    <citation type="submission" date="2018-06" db="EMBL/GenBank/DDBJ databases">
        <authorList>
            <consortium name="Pathogen Informatics"/>
            <person name="Doyle S."/>
        </authorList>
    </citation>
    <scope>NUCLEOTIDE SEQUENCE [LARGE SCALE GENOMIC DNA]</scope>
    <source>
        <strain evidence="1 2">NCTC11694</strain>
    </source>
</reference>
<proteinExistence type="predicted"/>
<accession>A0A7H4LWF3</accession>
<evidence type="ECO:0000313" key="2">
    <source>
        <dbReference type="Proteomes" id="UP000255050"/>
    </source>
</evidence>
<evidence type="ECO:0000313" key="1">
    <source>
        <dbReference type="EMBL" id="STR40479.1"/>
    </source>
</evidence>
<organism evidence="1 2">
    <name type="scientific">Klebsiella michiganensis</name>
    <dbReference type="NCBI Taxonomy" id="1134687"/>
    <lineage>
        <taxon>Bacteria</taxon>
        <taxon>Pseudomonadati</taxon>
        <taxon>Pseudomonadota</taxon>
        <taxon>Gammaproteobacteria</taxon>
        <taxon>Enterobacterales</taxon>
        <taxon>Enterobacteriaceae</taxon>
        <taxon>Klebsiella/Raoultella group</taxon>
        <taxon>Klebsiella</taxon>
    </lineage>
</organism>